<dbReference type="GO" id="GO:0044341">
    <property type="term" value="P:sodium-dependent phosphate transport"/>
    <property type="evidence" value="ECO:0007669"/>
    <property type="project" value="InterPro"/>
</dbReference>
<accession>A0A2T0XR98</accession>
<keyword evidence="6" id="KW-0175">Coiled coil</keyword>
<dbReference type="AlphaFoldDB" id="A0A2T0XR98"/>
<feature type="coiled-coil region" evidence="6">
    <location>
        <begin position="470"/>
        <end position="523"/>
    </location>
</feature>
<evidence type="ECO:0000256" key="4">
    <source>
        <dbReference type="ARBA" id="ARBA00022989"/>
    </source>
</evidence>
<dbReference type="Proteomes" id="UP000252733">
    <property type="component" value="Unassembled WGS sequence"/>
</dbReference>
<evidence type="ECO:0000256" key="1">
    <source>
        <dbReference type="ARBA" id="ARBA00004651"/>
    </source>
</evidence>
<evidence type="ECO:0000313" key="9">
    <source>
        <dbReference type="Proteomes" id="UP000252733"/>
    </source>
</evidence>
<feature type="transmembrane region" description="Helical" evidence="7">
    <location>
        <begin position="52"/>
        <end position="75"/>
    </location>
</feature>
<dbReference type="NCBIfam" id="NF037997">
    <property type="entry name" value="Na_Pi_symport"/>
    <property type="match status" value="1"/>
</dbReference>
<dbReference type="RefSeq" id="WP_106152157.1">
    <property type="nucleotide sequence ID" value="NZ_PVTS01000003.1"/>
</dbReference>
<dbReference type="InterPro" id="IPR003841">
    <property type="entry name" value="Na/Pi_transpt"/>
</dbReference>
<dbReference type="SUPFAM" id="SSF109755">
    <property type="entry name" value="PhoU-like"/>
    <property type="match status" value="1"/>
</dbReference>
<evidence type="ECO:0000256" key="5">
    <source>
        <dbReference type="ARBA" id="ARBA00023136"/>
    </source>
</evidence>
<comment type="subcellular location">
    <subcellularLocation>
        <location evidence="1">Cell membrane</location>
        <topology evidence="1">Multi-pass membrane protein</topology>
    </subcellularLocation>
</comment>
<dbReference type="InterPro" id="IPR038078">
    <property type="entry name" value="PhoU-like_sf"/>
</dbReference>
<evidence type="ECO:0000256" key="3">
    <source>
        <dbReference type="ARBA" id="ARBA00022692"/>
    </source>
</evidence>
<keyword evidence="3 7" id="KW-0812">Transmembrane</keyword>
<reference evidence="8 9" key="1">
    <citation type="submission" date="2018-07" db="EMBL/GenBank/DDBJ databases">
        <title>Freshwater and sediment microbial communities from various areas in North America, analyzing microbe dynamics in response to fracking.</title>
        <authorList>
            <person name="Lamendella R."/>
        </authorList>
    </citation>
    <scope>NUCLEOTIDE SEQUENCE [LARGE SCALE GENOMIC DNA]</scope>
    <source>
        <strain evidence="8 9">160A</strain>
    </source>
</reference>
<protein>
    <submittedName>
        <fullName evidence="8">Phosphate:Na+ symporter</fullName>
    </submittedName>
</protein>
<comment type="caution">
    <text evidence="8">The sequence shown here is derived from an EMBL/GenBank/DDBJ whole genome shotgun (WGS) entry which is preliminary data.</text>
</comment>
<feature type="transmembrane region" description="Helical" evidence="7">
    <location>
        <begin position="255"/>
        <end position="273"/>
    </location>
</feature>
<keyword evidence="2" id="KW-1003">Cell membrane</keyword>
<feature type="transmembrane region" description="Helical" evidence="7">
    <location>
        <begin position="293"/>
        <end position="317"/>
    </location>
</feature>
<dbReference type="GO" id="GO:0005436">
    <property type="term" value="F:sodium:phosphate symporter activity"/>
    <property type="evidence" value="ECO:0007669"/>
    <property type="project" value="InterPro"/>
</dbReference>
<evidence type="ECO:0000256" key="2">
    <source>
        <dbReference type="ARBA" id="ARBA00022475"/>
    </source>
</evidence>
<evidence type="ECO:0000256" key="7">
    <source>
        <dbReference type="SAM" id="Phobius"/>
    </source>
</evidence>
<dbReference type="Pfam" id="PF02690">
    <property type="entry name" value="Na_Pi_cotrans"/>
    <property type="match status" value="2"/>
</dbReference>
<evidence type="ECO:0000313" key="8">
    <source>
        <dbReference type="EMBL" id="RCW31987.1"/>
    </source>
</evidence>
<evidence type="ECO:0000256" key="6">
    <source>
        <dbReference type="SAM" id="Coils"/>
    </source>
</evidence>
<feature type="transmembrane region" description="Helical" evidence="7">
    <location>
        <begin position="87"/>
        <end position="107"/>
    </location>
</feature>
<proteinExistence type="predicted"/>
<name>A0A2T0XR98_9BACT</name>
<dbReference type="GO" id="GO:0005886">
    <property type="term" value="C:plasma membrane"/>
    <property type="evidence" value="ECO:0007669"/>
    <property type="project" value="UniProtKB-SubCell"/>
</dbReference>
<dbReference type="OrthoDB" id="9763003at2"/>
<dbReference type="Gene3D" id="1.20.58.220">
    <property type="entry name" value="Phosphate transport system protein phou homolog 2, domain 2"/>
    <property type="match status" value="1"/>
</dbReference>
<keyword evidence="5 7" id="KW-0472">Membrane</keyword>
<dbReference type="STRING" id="1168289.GCA_000259075_00404"/>
<organism evidence="8 9">
    <name type="scientific">Marinilabilia salmonicolor</name>
    <dbReference type="NCBI Taxonomy" id="989"/>
    <lineage>
        <taxon>Bacteria</taxon>
        <taxon>Pseudomonadati</taxon>
        <taxon>Bacteroidota</taxon>
        <taxon>Bacteroidia</taxon>
        <taxon>Marinilabiliales</taxon>
        <taxon>Marinilabiliaceae</taxon>
        <taxon>Marinilabilia</taxon>
    </lineage>
</organism>
<keyword evidence="9" id="KW-1185">Reference proteome</keyword>
<dbReference type="EMBL" id="QPIZ01000016">
    <property type="protein sequence ID" value="RCW31987.1"/>
    <property type="molecule type" value="Genomic_DNA"/>
</dbReference>
<dbReference type="InterPro" id="IPR004633">
    <property type="entry name" value="NaPi_cotrn-rel/YqeW-like"/>
</dbReference>
<gene>
    <name evidence="8" type="ORF">DFO77_11654</name>
</gene>
<dbReference type="PANTHER" id="PTHR10010:SF46">
    <property type="entry name" value="SODIUM-DEPENDENT PHOSPHATE TRANSPORT PROTEIN 2B"/>
    <property type="match status" value="1"/>
</dbReference>
<dbReference type="NCBIfam" id="TIGR00704">
    <property type="entry name" value="NaPi_cotrn_rel"/>
    <property type="match status" value="1"/>
</dbReference>
<keyword evidence="4 7" id="KW-1133">Transmembrane helix</keyword>
<feature type="transmembrane region" description="Helical" evidence="7">
    <location>
        <begin position="175"/>
        <end position="197"/>
    </location>
</feature>
<sequence>MQYSFFDFLSLVGSLGMFLYGMKMMSEALQKVAGNKMRAILSAMTSNRVLGILTGFLVTAMVQSSSATTVMIVSFVNAGLITLKESIGVIMGANIGTTVTGWIITLFGFKVKISAYSLPLIGLGLPFIFSKSGTRRSYGELLIGFALIFMGLEYLKESVPNIQENPEILSFLHKYTDSGFFTTLLFLGIGTLLTVIVQSSSATMALTFVMCNEGWIEFSQAAAMVLGENIGTTITANIASSVGNISAKRAARVHLIFNMLGVVWMLSLFNSYTGLIDTIITRNGGASPNENPAAIPVALSIFHTSFNIINVLIFVWFTPLIQKVVEYMVPNRTKDSDEEFRLKYITTGMLSTSELSILQAKKEVQFYAKHTTKMFGFVRKMMQEEKDKKFNKLFSKVQKYEGISDNVEVEITNYLTQVSQYKLSELGRKRLRAMLKLAGDLESVADCNFNLARSVNRMREKNVKLKKSAMEKLELMFNLAEEALSVMRENLQQDELVVSLTKARLLEDQINNYRNQLKSEHLDNLANNVYSYEAGIIFNDLFSECEKLADYVINVSEALEEVGM</sequence>
<dbReference type="PANTHER" id="PTHR10010">
    <property type="entry name" value="SOLUTE CARRIER FAMILY 34 SODIUM PHOSPHATE , MEMBER 2-RELATED"/>
    <property type="match status" value="1"/>
</dbReference>
<feature type="transmembrane region" description="Helical" evidence="7">
    <location>
        <begin position="137"/>
        <end position="155"/>
    </location>
</feature>